<dbReference type="PANTHER" id="PTHR38469:SF1">
    <property type="entry name" value="PERIPLASMIC PEPTIDASE SUBFAMILY S1B"/>
    <property type="match status" value="1"/>
</dbReference>
<dbReference type="PROSITE" id="PS51318">
    <property type="entry name" value="TAT"/>
    <property type="match status" value="1"/>
</dbReference>
<feature type="signal peptide" evidence="6">
    <location>
        <begin position="1"/>
        <end position="30"/>
    </location>
</feature>
<dbReference type="Proteomes" id="UP000005801">
    <property type="component" value="Unassembled WGS sequence"/>
</dbReference>
<keyword evidence="6" id="KW-0720">Serine protease</keyword>
<evidence type="ECO:0000256" key="3">
    <source>
        <dbReference type="ARBA" id="ARBA00022670"/>
    </source>
</evidence>
<dbReference type="eggNOG" id="COG3591">
    <property type="taxonomic scope" value="Bacteria"/>
</dbReference>
<feature type="chain" id="PRO_5023112680" description="Dipeptidyl-peptidase" evidence="6">
    <location>
        <begin position="31"/>
        <end position="813"/>
    </location>
</feature>
<dbReference type="GO" id="GO:0006508">
    <property type="term" value="P:proteolysis"/>
    <property type="evidence" value="ECO:0007669"/>
    <property type="project" value="UniProtKB-KW"/>
</dbReference>
<sequence length="813" mass="87540">MSSRRLVLSSTLLFGLSVGLTLSGSGVASANEGQWKPGQLEEIIERAKQDGLELDADQLWRDAGTESDGGLMRASVWLGGCSAAFISSDGLVATNHHCAYGALQANSTVEHDYIEDGFLAKTRDEELPAPGRSVRALREITDVTETIAKAVEGVEDDAARAKAIEKARNELVDACEAAADHRHCRVAGFFMGSRYELHEYVEFEDLRLVYAPPAAIGEYGGETDNWMWPRHTGDFSLLRVYASADNEPAPAGQEGNAPYNPGHFLEPSTEGVNPGDFVGILGYPGKTERYLWSAELERHEKVWLPRRDALYSEWIAILEAAGEKDEAVKIKVAATKKSLANRRKNAAGKIAGLAKMNLLATRQGEDKRLEAQGEAAKATLDGLAAISTARTERGPLAFLLHNLRYAPRSLVIAQKLVTWADNRGKDDLERKSGYRDRDKDRLWNSLEQLTKDHDAGVDVELLASFMRVADGLGEDQRSPGFDAVLGGAKGSAQPGKASEAPIDPYREAATKALEGSALADLDTLETLFDDPKAVAKSKDPMIVLARALVSELEALEAVEQAERGRLAVLAPAYFELASKLRGQPVYSDANSTLRMSHATVKGYDKWDGETQVPQTMVAGAVAKHTGEGEFNLPAPVLEAAKTAKESRWIDPELGDVPVCFLADGDTTGGNSGSPVIDGKGRLIGFNFDRVWENVAGDYAWRTTHSRNVISDARYLYWNLEVAGADHLLEELGVADYQGPPAKAEEGEGDAAKDQPGADAAASKGGCGCSSSDDGALPLVFLGVGLIILGAATAAARRREAKQAQKAQKETNRD</sequence>
<protein>
    <recommendedName>
        <fullName evidence="6">Dipeptidyl-peptidase</fullName>
        <ecNumber evidence="6">3.4.14.-</ecNumber>
    </recommendedName>
</protein>
<keyword evidence="2 6" id="KW-0031">Aminopeptidase</keyword>
<evidence type="ECO:0000256" key="7">
    <source>
        <dbReference type="SAM" id="MobiDB-lite"/>
    </source>
</evidence>
<dbReference type="Gene3D" id="2.40.10.10">
    <property type="entry name" value="Trypsin-like serine proteases"/>
    <property type="match status" value="1"/>
</dbReference>
<evidence type="ECO:0000256" key="8">
    <source>
        <dbReference type="SAM" id="Phobius"/>
    </source>
</evidence>
<dbReference type="EMBL" id="ABCS01000113">
    <property type="protein sequence ID" value="EDM74840.1"/>
    <property type="molecule type" value="Genomic_DNA"/>
</dbReference>
<feature type="region of interest" description="Disordered" evidence="7">
    <location>
        <begin position="738"/>
        <end position="764"/>
    </location>
</feature>
<proteinExistence type="inferred from homology"/>
<dbReference type="SUPFAM" id="SSF50494">
    <property type="entry name" value="Trypsin-like serine proteases"/>
    <property type="match status" value="1"/>
</dbReference>
<dbReference type="GO" id="GO:0043171">
    <property type="term" value="P:peptide catabolic process"/>
    <property type="evidence" value="ECO:0007669"/>
    <property type="project" value="UniProtKB-UniRule"/>
</dbReference>
<keyword evidence="10" id="KW-1185">Reference proteome</keyword>
<accession>A6GH08</accession>
<dbReference type="InterPro" id="IPR006311">
    <property type="entry name" value="TAT_signal"/>
</dbReference>
<keyword evidence="8" id="KW-1133">Transmembrane helix</keyword>
<evidence type="ECO:0000256" key="6">
    <source>
        <dbReference type="RuleBase" id="RU366067"/>
    </source>
</evidence>
<dbReference type="InterPro" id="IPR019500">
    <property type="entry name" value="Pep_S46"/>
</dbReference>
<dbReference type="AlphaFoldDB" id="A6GH08"/>
<dbReference type="MEROPS" id="S46.003"/>
<dbReference type="GO" id="GO:0070009">
    <property type="term" value="F:serine-type aminopeptidase activity"/>
    <property type="evidence" value="ECO:0007669"/>
    <property type="project" value="UniProtKB-UniRule"/>
</dbReference>
<dbReference type="OrthoDB" id="9805367at2"/>
<dbReference type="NCBIfam" id="TIGR03901">
    <property type="entry name" value="MYXO-CTERM"/>
    <property type="match status" value="1"/>
</dbReference>
<keyword evidence="4 6" id="KW-0732">Signal</keyword>
<evidence type="ECO:0000256" key="2">
    <source>
        <dbReference type="ARBA" id="ARBA00022438"/>
    </source>
</evidence>
<dbReference type="InterPro" id="IPR009003">
    <property type="entry name" value="Peptidase_S1_PA"/>
</dbReference>
<dbReference type="EC" id="3.4.14.-" evidence="6"/>
<feature type="compositionally biased region" description="Low complexity" evidence="7">
    <location>
        <begin position="753"/>
        <end position="764"/>
    </location>
</feature>
<dbReference type="GO" id="GO:0008239">
    <property type="term" value="F:dipeptidyl-peptidase activity"/>
    <property type="evidence" value="ECO:0007669"/>
    <property type="project" value="UniProtKB-UniRule"/>
</dbReference>
<feature type="compositionally biased region" description="Basic and acidic residues" evidence="7">
    <location>
        <begin position="742"/>
        <end position="752"/>
    </location>
</feature>
<reference evidence="9 10" key="1">
    <citation type="submission" date="2007-06" db="EMBL/GenBank/DDBJ databases">
        <authorList>
            <person name="Shimkets L."/>
            <person name="Ferriera S."/>
            <person name="Johnson J."/>
            <person name="Kravitz S."/>
            <person name="Beeson K."/>
            <person name="Sutton G."/>
            <person name="Rogers Y.-H."/>
            <person name="Friedman R."/>
            <person name="Frazier M."/>
            <person name="Venter J.C."/>
        </authorList>
    </citation>
    <scope>NUCLEOTIDE SEQUENCE [LARGE SCALE GENOMIC DNA]</scope>
    <source>
        <strain evidence="9 10">SIR-1</strain>
    </source>
</reference>
<keyword evidence="3 6" id="KW-0645">Protease</keyword>
<dbReference type="InterPro" id="IPR043504">
    <property type="entry name" value="Peptidase_S1_PA_chymotrypsin"/>
</dbReference>
<comment type="function">
    <text evidence="6">Catalyzes the removal of dipeptides from the N-terminus of oligopeptides.</text>
</comment>
<organism evidence="9 10">
    <name type="scientific">Plesiocystis pacifica SIR-1</name>
    <dbReference type="NCBI Taxonomy" id="391625"/>
    <lineage>
        <taxon>Bacteria</taxon>
        <taxon>Pseudomonadati</taxon>
        <taxon>Myxococcota</taxon>
        <taxon>Polyangia</taxon>
        <taxon>Nannocystales</taxon>
        <taxon>Nannocystaceae</taxon>
        <taxon>Plesiocystis</taxon>
    </lineage>
</organism>
<evidence type="ECO:0000313" key="9">
    <source>
        <dbReference type="EMBL" id="EDM74840.1"/>
    </source>
</evidence>
<feature type="transmembrane region" description="Helical" evidence="8">
    <location>
        <begin position="775"/>
        <end position="795"/>
    </location>
</feature>
<evidence type="ECO:0000256" key="4">
    <source>
        <dbReference type="ARBA" id="ARBA00022729"/>
    </source>
</evidence>
<evidence type="ECO:0000256" key="1">
    <source>
        <dbReference type="ARBA" id="ARBA00010491"/>
    </source>
</evidence>
<comment type="caution">
    <text evidence="9">The sequence shown here is derived from an EMBL/GenBank/DDBJ whole genome shotgun (WGS) entry which is preliminary data.</text>
</comment>
<name>A6GH08_9BACT</name>
<dbReference type="Pfam" id="PF10459">
    <property type="entry name" value="Peptidase_S46"/>
    <property type="match status" value="1"/>
</dbReference>
<dbReference type="PANTHER" id="PTHR38469">
    <property type="entry name" value="PERIPLASMIC PEPTIDASE SUBFAMILY S1B"/>
    <property type="match status" value="1"/>
</dbReference>
<keyword evidence="8" id="KW-0472">Membrane</keyword>
<evidence type="ECO:0000256" key="5">
    <source>
        <dbReference type="ARBA" id="ARBA00022801"/>
    </source>
</evidence>
<gene>
    <name evidence="9" type="ORF">PPSIR1_31063</name>
</gene>
<dbReference type="InterPro" id="IPR024038">
    <property type="entry name" value="MYXO-CTERM"/>
</dbReference>
<comment type="similarity">
    <text evidence="1 6">Belongs to the peptidase S46 family.</text>
</comment>
<keyword evidence="5 6" id="KW-0378">Hydrolase</keyword>
<evidence type="ECO:0000313" key="10">
    <source>
        <dbReference type="Proteomes" id="UP000005801"/>
    </source>
</evidence>
<keyword evidence="8" id="KW-0812">Transmembrane</keyword>
<dbReference type="STRING" id="391625.PPSIR1_31063"/>
<dbReference type="RefSeq" id="WP_006975996.1">
    <property type="nucleotide sequence ID" value="NZ_ABCS01000113.1"/>
</dbReference>